<evidence type="ECO:0000313" key="1">
    <source>
        <dbReference type="EMBL" id="GLQ09693.1"/>
    </source>
</evidence>
<organism evidence="1 2">
    <name type="scientific">Devosia yakushimensis</name>
    <dbReference type="NCBI Taxonomy" id="470028"/>
    <lineage>
        <taxon>Bacteria</taxon>
        <taxon>Pseudomonadati</taxon>
        <taxon>Pseudomonadota</taxon>
        <taxon>Alphaproteobacteria</taxon>
        <taxon>Hyphomicrobiales</taxon>
        <taxon>Devosiaceae</taxon>
        <taxon>Devosia</taxon>
    </lineage>
</organism>
<reference evidence="1" key="2">
    <citation type="submission" date="2023-01" db="EMBL/GenBank/DDBJ databases">
        <title>Draft genome sequence of Devosia yakushimensis strain NBRC 103855.</title>
        <authorList>
            <person name="Sun Q."/>
            <person name="Mori K."/>
        </authorList>
    </citation>
    <scope>NUCLEOTIDE SEQUENCE</scope>
    <source>
        <strain evidence="1">NBRC 103855</strain>
    </source>
</reference>
<reference evidence="1" key="1">
    <citation type="journal article" date="2014" name="Int. J. Syst. Evol. Microbiol.">
        <title>Complete genome of a new Firmicutes species belonging to the dominant human colonic microbiota ('Ruminococcus bicirculans') reveals two chromosomes and a selective capacity to utilize plant glucans.</title>
        <authorList>
            <consortium name="NISC Comparative Sequencing Program"/>
            <person name="Wegmann U."/>
            <person name="Louis P."/>
            <person name="Goesmann A."/>
            <person name="Henrissat B."/>
            <person name="Duncan S.H."/>
            <person name="Flint H.J."/>
        </authorList>
    </citation>
    <scope>NUCLEOTIDE SEQUENCE</scope>
    <source>
        <strain evidence="1">NBRC 103855</strain>
    </source>
</reference>
<gene>
    <name evidence="1" type="ORF">GCM10007913_16250</name>
</gene>
<protein>
    <submittedName>
        <fullName evidence="1">Uncharacterized protein</fullName>
    </submittedName>
</protein>
<proteinExistence type="predicted"/>
<dbReference type="Proteomes" id="UP001161406">
    <property type="component" value="Unassembled WGS sequence"/>
</dbReference>
<evidence type="ECO:0000313" key="2">
    <source>
        <dbReference type="Proteomes" id="UP001161406"/>
    </source>
</evidence>
<name>A0ABQ5UES8_9HYPH</name>
<sequence>MALVKAVNTDDGGKGGAFIQVPSPTSQGAFADNFAAMAAILPELRDEDPVIERTGTTMDGYPVMLSDVCCGYRDDILVASIAVGMQRPDAQYFLVLVMINLDSDERRALEEEFAFAIRSVRSKNEETPAVLTPAEGAGGLEGVYTSLQTSLMPNLFGGMDFTAESVILAFDPSGLYSSEIPAAGVSMQDHCTARLKSCGTYALRGGGWFGGADSIELAQMSNDYGIVETETETFSRDGDNLVIDEDDYRRIPPLPRGTQLDGSWRYFWGVQRDDRDVIGRGIQRAPADNDAGRAF</sequence>
<accession>A0ABQ5UES8</accession>
<dbReference type="EMBL" id="BSNG01000001">
    <property type="protein sequence ID" value="GLQ09693.1"/>
    <property type="molecule type" value="Genomic_DNA"/>
</dbReference>
<keyword evidence="2" id="KW-1185">Reference proteome</keyword>
<comment type="caution">
    <text evidence="1">The sequence shown here is derived from an EMBL/GenBank/DDBJ whole genome shotgun (WGS) entry which is preliminary data.</text>
</comment>